<reference evidence="15 18" key="5">
    <citation type="submission" date="2020-02" db="EMBL/GenBank/DDBJ databases">
        <title>Newly sequenced genome of strain CSTR1 showed variability in Candidatus Kuenenia stuttgartiensis genomes.</title>
        <authorList>
            <person name="Ding C."/>
            <person name="Adrian L."/>
        </authorList>
    </citation>
    <scope>NUCLEOTIDE SEQUENCE [LARGE SCALE GENOMIC DNA]</scope>
    <source>
        <strain evidence="15 18">CSTR1</strain>
    </source>
</reference>
<dbReference type="InterPro" id="IPR005946">
    <property type="entry name" value="Rib-P_diPkinase"/>
</dbReference>
<evidence type="ECO:0000256" key="10">
    <source>
        <dbReference type="ARBA" id="ARBA00054914"/>
    </source>
</evidence>
<protein>
    <recommendedName>
        <fullName evidence="12">Ribose-phosphate pyrophosphokinase</fullName>
        <shortName evidence="12">RPPK</shortName>
        <ecNumber evidence="12">2.7.6.1</ecNumber>
    </recommendedName>
    <alternativeName>
        <fullName evidence="12">5-phospho-D-ribosyl alpha-1-diphosphate synthase</fullName>
    </alternativeName>
    <alternativeName>
        <fullName evidence="12">Phosphoribosyl diphosphate synthase</fullName>
    </alternativeName>
    <alternativeName>
        <fullName evidence="12">Phosphoribosyl pyrophosphate synthase</fullName>
        <shortName evidence="12">P-Rib-PP synthase</shortName>
        <shortName evidence="12">PRPP synthase</shortName>
        <shortName evidence="12">PRPPase</shortName>
    </alternativeName>
</protein>
<dbReference type="OrthoDB" id="9777067at2"/>
<name>Q1Q7H2_KUEST</name>
<dbReference type="Proteomes" id="UP000501926">
    <property type="component" value="Chromosome"/>
</dbReference>
<comment type="caution">
    <text evidence="12">Lacks conserved residue(s) required for the propagation of feature annotation.</text>
</comment>
<dbReference type="AlphaFoldDB" id="Q1Q7H2"/>
<reference evidence="14" key="1">
    <citation type="journal article" date="2006" name="Nature">
        <title>Deciphering the evolution and metabolism of an anammox bacterium from a community genome.</title>
        <authorList>
            <person name="Strous M."/>
            <person name="Pelletier E."/>
            <person name="Mangenot S."/>
            <person name="Rattei T."/>
            <person name="Lehner A."/>
            <person name="Taylor M.W."/>
            <person name="Horn M."/>
            <person name="Daims H."/>
            <person name="Bartol-Mavel D."/>
            <person name="Wincker P."/>
            <person name="Barbe V."/>
            <person name="Fonknechten N."/>
            <person name="Vallenet D."/>
            <person name="Segurens B."/>
            <person name="Schenowitz-Truong C."/>
            <person name="Medigue C."/>
            <person name="Collingro A."/>
            <person name="Snel B."/>
            <person name="Dutilh B.E."/>
            <person name="OpDenCamp H.J.M."/>
            <person name="vanDerDrift C."/>
            <person name="Cirpus I."/>
            <person name="vanDePas-Schoonen K.T."/>
            <person name="Harhangi H.R."/>
            <person name="vanNiftrik L."/>
            <person name="Schmid M."/>
            <person name="Keltjens J."/>
            <person name="vanDeVossenberg J."/>
            <person name="Kartal B."/>
            <person name="Meier H."/>
            <person name="Frishman D."/>
            <person name="Huynen M.A."/>
            <person name="Mewes H."/>
            <person name="Weissenbach J."/>
            <person name="Jetten M.S.M."/>
            <person name="Wagner M."/>
            <person name="LePaslier D."/>
        </authorList>
    </citation>
    <scope>NUCLEOTIDE SEQUENCE</scope>
</reference>
<evidence type="ECO:0000313" key="17">
    <source>
        <dbReference type="Proteomes" id="UP000221734"/>
    </source>
</evidence>
<dbReference type="EMBL" id="CT030148">
    <property type="protein sequence ID" value="CAJ70770.1"/>
    <property type="molecule type" value="Genomic_DNA"/>
</dbReference>
<dbReference type="Proteomes" id="UP000221734">
    <property type="component" value="Chromosome Kuenenia_stuttgartiensis_MBR1"/>
</dbReference>
<evidence type="ECO:0000259" key="13">
    <source>
        <dbReference type="Pfam" id="PF13793"/>
    </source>
</evidence>
<dbReference type="InterPro" id="IPR029099">
    <property type="entry name" value="Pribosyltran_N"/>
</dbReference>
<evidence type="ECO:0000256" key="11">
    <source>
        <dbReference type="ARBA" id="ARBA00061444"/>
    </source>
</evidence>
<keyword evidence="3 12" id="KW-0479">Metal-binding</keyword>
<dbReference type="Gene3D" id="3.40.50.2020">
    <property type="match status" value="2"/>
</dbReference>
<dbReference type="KEGG" id="kst:KSMBR1_3023"/>
<dbReference type="SMART" id="SM01400">
    <property type="entry name" value="Pribosyltran_N"/>
    <property type="match status" value="1"/>
</dbReference>
<keyword evidence="4 12" id="KW-0545">Nucleotide biosynthesis</keyword>
<dbReference type="RefSeq" id="WP_099326076.1">
    <property type="nucleotide sequence ID" value="NZ_CP049055.1"/>
</dbReference>
<dbReference type="InterPro" id="IPR037515">
    <property type="entry name" value="Rib-P_diPkinase_bac"/>
</dbReference>
<gene>
    <name evidence="14" type="primary">PrsA</name>
    <name evidence="12" type="synonym">prs</name>
    <name evidence="16" type="synonym">prsA</name>
    <name evidence="15" type="ORF">KsCSTR_41010</name>
    <name evidence="16" type="ORF">KSMBR1_3023</name>
    <name evidence="14" type="ORF">kusta0025</name>
</gene>
<feature type="active site" evidence="12">
    <location>
        <position position="201"/>
    </location>
</feature>
<comment type="subunit">
    <text evidence="12">Homohexamer.</text>
</comment>
<dbReference type="PANTHER" id="PTHR10210:SF41">
    <property type="entry name" value="RIBOSE-PHOSPHATE PYROPHOSPHOKINASE 1, CHLOROPLASTIC"/>
    <property type="match status" value="1"/>
</dbReference>
<evidence type="ECO:0000256" key="7">
    <source>
        <dbReference type="ARBA" id="ARBA00022840"/>
    </source>
</evidence>
<keyword evidence="8 12" id="KW-0460">Magnesium</keyword>
<sequence>MDKKRRIEELDHLKIFSGNANPDLARKICEHLSINLGNAYVGRFPDGEIDLKVNEDVRGADVFLVQPTCAPVNESLTELLIFIDCLKRASAARITAVLPYYGYARKDRKDEGRVPITAKLVANLITTAGADRVLTLDLHAAQIQGFFDIPVDHLLAFPVMMKYFEQLKTEDLVVVTPDVGGIKLARNYSKGLGVKMAIVDKRRVGPEETEVGFIIGEVANKNVIMIDDLIATGGSIAQAAYVLKEKGAREIYVGATHPVFCGSAIEKLSAAPIKEIVITDSIPLSEKARATGDKFKVLSISGLLGDAIMRIHHHESVSSLFV</sequence>
<feature type="binding site" evidence="12">
    <location>
        <position position="178"/>
    </location>
    <ligand>
        <name>Mg(2+)</name>
        <dbReference type="ChEBI" id="CHEBI:18420"/>
    </ligand>
</feature>
<evidence type="ECO:0000256" key="4">
    <source>
        <dbReference type="ARBA" id="ARBA00022727"/>
    </source>
</evidence>
<feature type="binding site" evidence="12">
    <location>
        <begin position="46"/>
        <end position="48"/>
    </location>
    <ligand>
        <name>ATP</name>
        <dbReference type="ChEBI" id="CHEBI:30616"/>
    </ligand>
</feature>
<keyword evidence="6 12" id="KW-0418">Kinase</keyword>
<evidence type="ECO:0000256" key="6">
    <source>
        <dbReference type="ARBA" id="ARBA00022777"/>
    </source>
</evidence>
<evidence type="ECO:0000256" key="3">
    <source>
        <dbReference type="ARBA" id="ARBA00022723"/>
    </source>
</evidence>
<feature type="binding site" evidence="12">
    <location>
        <position position="203"/>
    </location>
    <ligand>
        <name>D-ribose 5-phosphate</name>
        <dbReference type="ChEBI" id="CHEBI:78346"/>
    </ligand>
</feature>
<evidence type="ECO:0000256" key="12">
    <source>
        <dbReference type="HAMAP-Rule" id="MF_00583"/>
    </source>
</evidence>
<comment type="cofactor">
    <cofactor evidence="12">
        <name>Mg(2+)</name>
        <dbReference type="ChEBI" id="CHEBI:18420"/>
    </cofactor>
    <text evidence="12">Binds 2 Mg(2+) ions per subunit.</text>
</comment>
<evidence type="ECO:0000256" key="5">
    <source>
        <dbReference type="ARBA" id="ARBA00022741"/>
    </source>
</evidence>
<dbReference type="PROSITE" id="PS00114">
    <property type="entry name" value="PRPP_SYNTHASE"/>
    <property type="match status" value="1"/>
</dbReference>
<dbReference type="InterPro" id="IPR000836">
    <property type="entry name" value="PRTase_dom"/>
</dbReference>
<feature type="binding site" evidence="12">
    <location>
        <position position="227"/>
    </location>
    <ligand>
        <name>D-ribose 5-phosphate</name>
        <dbReference type="ChEBI" id="CHEBI:78346"/>
    </ligand>
</feature>
<dbReference type="GO" id="GO:0004749">
    <property type="term" value="F:ribose phosphate diphosphokinase activity"/>
    <property type="evidence" value="ECO:0007669"/>
    <property type="project" value="UniProtKB-UniRule"/>
</dbReference>
<evidence type="ECO:0000256" key="1">
    <source>
        <dbReference type="ARBA" id="ARBA00004996"/>
    </source>
</evidence>
<dbReference type="GO" id="GO:0016301">
    <property type="term" value="F:kinase activity"/>
    <property type="evidence" value="ECO:0007669"/>
    <property type="project" value="UniProtKB-KW"/>
</dbReference>
<keyword evidence="2 12" id="KW-0808">Transferase</keyword>
<keyword evidence="17" id="KW-1185">Reference proteome</keyword>
<dbReference type="Pfam" id="PF14572">
    <property type="entry name" value="Pribosyl_synth"/>
    <property type="match status" value="1"/>
</dbReference>
<dbReference type="NCBIfam" id="TIGR01251">
    <property type="entry name" value="ribP_PPkin"/>
    <property type="match status" value="1"/>
</dbReference>
<evidence type="ECO:0000313" key="18">
    <source>
        <dbReference type="Proteomes" id="UP000501926"/>
    </source>
</evidence>
<dbReference type="FunFam" id="3.40.50.2020:FF:000002">
    <property type="entry name" value="Ribose-phosphate pyrophosphokinase"/>
    <property type="match status" value="1"/>
</dbReference>
<evidence type="ECO:0000313" key="14">
    <source>
        <dbReference type="EMBL" id="CAJ70770.1"/>
    </source>
</evidence>
<comment type="catalytic activity">
    <reaction evidence="9 12">
        <text>D-ribose 5-phosphate + ATP = 5-phospho-alpha-D-ribose 1-diphosphate + AMP + H(+)</text>
        <dbReference type="Rhea" id="RHEA:15609"/>
        <dbReference type="ChEBI" id="CHEBI:15378"/>
        <dbReference type="ChEBI" id="CHEBI:30616"/>
        <dbReference type="ChEBI" id="CHEBI:58017"/>
        <dbReference type="ChEBI" id="CHEBI:78346"/>
        <dbReference type="ChEBI" id="CHEBI:456215"/>
        <dbReference type="EC" id="2.7.6.1"/>
    </reaction>
</comment>
<comment type="subcellular location">
    <subcellularLocation>
        <location evidence="12">Cytoplasm</location>
    </subcellularLocation>
</comment>
<organism evidence="14">
    <name type="scientific">Kuenenia stuttgartiensis</name>
    <dbReference type="NCBI Taxonomy" id="174633"/>
    <lineage>
        <taxon>Bacteria</taxon>
        <taxon>Pseudomonadati</taxon>
        <taxon>Planctomycetota</taxon>
        <taxon>Candidatus Brocadiia</taxon>
        <taxon>Candidatus Brocadiales</taxon>
        <taxon>Candidatus Brocadiaceae</taxon>
        <taxon>Candidatus Kuenenia</taxon>
    </lineage>
</organism>
<proteinExistence type="inferred from homology"/>
<dbReference type="GO" id="GO:0005524">
    <property type="term" value="F:ATP binding"/>
    <property type="evidence" value="ECO:0007669"/>
    <property type="project" value="UniProtKB-KW"/>
</dbReference>
<evidence type="ECO:0000256" key="9">
    <source>
        <dbReference type="ARBA" id="ARBA00049535"/>
    </source>
</evidence>
<keyword evidence="7 12" id="KW-0067">ATP-binding</keyword>
<dbReference type="GO" id="GO:0000287">
    <property type="term" value="F:magnesium ion binding"/>
    <property type="evidence" value="ECO:0007669"/>
    <property type="project" value="UniProtKB-UniRule"/>
</dbReference>
<evidence type="ECO:0000313" key="15">
    <source>
        <dbReference type="EMBL" id="QII13480.1"/>
    </source>
</evidence>
<dbReference type="PANTHER" id="PTHR10210">
    <property type="entry name" value="RIBOSE-PHOSPHATE DIPHOSPHOKINASE FAMILY MEMBER"/>
    <property type="match status" value="1"/>
</dbReference>
<dbReference type="NCBIfam" id="NF002320">
    <property type="entry name" value="PRK01259.1"/>
    <property type="match status" value="1"/>
</dbReference>
<feature type="domain" description="Ribose-phosphate pyrophosphokinase N-terminal" evidence="13">
    <location>
        <begin position="13"/>
        <end position="129"/>
    </location>
</feature>
<dbReference type="GO" id="GO:0009156">
    <property type="term" value="P:ribonucleoside monophosphate biosynthetic process"/>
    <property type="evidence" value="ECO:0007669"/>
    <property type="project" value="InterPro"/>
</dbReference>
<reference evidence="16" key="3">
    <citation type="submission" date="2017-10" db="EMBL/GenBank/DDBJ databases">
        <authorList>
            <person name="Banno H."/>
            <person name="Chua N.-H."/>
        </authorList>
    </citation>
    <scope>NUCLEOTIDE SEQUENCE [LARGE SCALE GENOMIC DNA]</scope>
    <source>
        <strain evidence="16">Kuenenia_mbr1_ru-nijmegen</strain>
    </source>
</reference>
<dbReference type="FunFam" id="3.40.50.2020:FF:000001">
    <property type="entry name" value="Ribose-phosphate pyrophosphokinase"/>
    <property type="match status" value="1"/>
</dbReference>
<evidence type="ECO:0000256" key="2">
    <source>
        <dbReference type="ARBA" id="ARBA00022679"/>
    </source>
</evidence>
<dbReference type="Pfam" id="PF13793">
    <property type="entry name" value="Pribosyltran_N"/>
    <property type="match status" value="1"/>
</dbReference>
<dbReference type="EMBL" id="LT934425">
    <property type="protein sequence ID" value="SOH05501.1"/>
    <property type="molecule type" value="Genomic_DNA"/>
</dbReference>
<evidence type="ECO:0000256" key="8">
    <source>
        <dbReference type="ARBA" id="ARBA00022842"/>
    </source>
</evidence>
<keyword evidence="12" id="KW-0963">Cytoplasm</keyword>
<dbReference type="GO" id="GO:0005737">
    <property type="term" value="C:cytoplasm"/>
    <property type="evidence" value="ECO:0007669"/>
    <property type="project" value="UniProtKB-SubCell"/>
</dbReference>
<dbReference type="HAMAP" id="MF_00583_B">
    <property type="entry name" value="RibP_PPkinase_B"/>
    <property type="match status" value="1"/>
</dbReference>
<evidence type="ECO:0000313" key="16">
    <source>
        <dbReference type="EMBL" id="SOH05501.1"/>
    </source>
</evidence>
<dbReference type="CDD" id="cd06223">
    <property type="entry name" value="PRTases_typeI"/>
    <property type="match status" value="1"/>
</dbReference>
<dbReference type="GO" id="GO:0002189">
    <property type="term" value="C:ribose phosphate diphosphokinase complex"/>
    <property type="evidence" value="ECO:0007669"/>
    <property type="project" value="TreeGrafter"/>
</dbReference>
<dbReference type="InterPro" id="IPR029057">
    <property type="entry name" value="PRTase-like"/>
</dbReference>
<comment type="pathway">
    <text evidence="1 12">Metabolic intermediate biosynthesis; 5-phospho-alpha-D-ribose 1-diphosphate biosynthesis; 5-phospho-alpha-D-ribose 1-diphosphate from D-ribose 5-phosphate (route I): step 1/1.</text>
</comment>
<feature type="binding site" evidence="12">
    <location>
        <position position="139"/>
    </location>
    <ligand>
        <name>Mg(2+)</name>
        <dbReference type="ChEBI" id="CHEBI:18420"/>
    </ligand>
</feature>
<dbReference type="GO" id="GO:0006015">
    <property type="term" value="P:5-phosphoribose 1-diphosphate biosynthetic process"/>
    <property type="evidence" value="ECO:0007669"/>
    <property type="project" value="UniProtKB-UniRule"/>
</dbReference>
<dbReference type="GO" id="GO:0006164">
    <property type="term" value="P:purine nucleotide biosynthetic process"/>
    <property type="evidence" value="ECO:0007669"/>
    <property type="project" value="TreeGrafter"/>
</dbReference>
<dbReference type="EMBL" id="CP049055">
    <property type="protein sequence ID" value="QII13480.1"/>
    <property type="molecule type" value="Genomic_DNA"/>
</dbReference>
<reference evidence="14" key="2">
    <citation type="submission" date="2006-01" db="EMBL/GenBank/DDBJ databases">
        <authorList>
            <person name="Genoscope"/>
        </authorList>
    </citation>
    <scope>NUCLEOTIDE SEQUENCE</scope>
</reference>
<comment type="similarity">
    <text evidence="11 12">Belongs to the ribose-phosphate pyrophosphokinase family. Class I subfamily.</text>
</comment>
<comment type="function">
    <text evidence="10 12">Involved in the biosynthesis of the central metabolite phospho-alpha-D-ribosyl-1-pyrophosphate (PRPP) via the transfer of pyrophosphoryl group from ATP to 1-hydroxyl of ribose-5-phosphate (Rib-5-P).</text>
</comment>
<accession>Q1Q7H2</accession>
<dbReference type="EC" id="2.7.6.1" evidence="12"/>
<dbReference type="SUPFAM" id="SSF53271">
    <property type="entry name" value="PRTase-like"/>
    <property type="match status" value="1"/>
</dbReference>
<dbReference type="UniPathway" id="UPA00087">
    <property type="reaction ID" value="UER00172"/>
</dbReference>
<dbReference type="InterPro" id="IPR000842">
    <property type="entry name" value="PRib_PP_synth_CS"/>
</dbReference>
<reference evidence="17" key="4">
    <citation type="submission" date="2017-10" db="EMBL/GenBank/DDBJ databases">
        <authorList>
            <person name="Frank J."/>
        </authorList>
    </citation>
    <scope>NUCLEOTIDE SEQUENCE [LARGE SCALE GENOMIC DNA]</scope>
</reference>
<keyword evidence="5 12" id="KW-0547">Nucleotide-binding</keyword>